<feature type="domain" description="PTS EIIC type-1" evidence="10">
    <location>
        <begin position="3"/>
        <end position="152"/>
    </location>
</feature>
<proteinExistence type="predicted"/>
<dbReference type="GO" id="GO:0008982">
    <property type="term" value="F:protein-N(PI)-phosphohistidine-sugar phosphotransferase activity"/>
    <property type="evidence" value="ECO:0007669"/>
    <property type="project" value="InterPro"/>
</dbReference>
<feature type="transmembrane region" description="Helical" evidence="9">
    <location>
        <begin position="89"/>
        <end position="111"/>
    </location>
</feature>
<keyword evidence="2" id="KW-0813">Transport</keyword>
<evidence type="ECO:0000256" key="3">
    <source>
        <dbReference type="ARBA" id="ARBA00022475"/>
    </source>
</evidence>
<keyword evidence="6 9" id="KW-0812">Transmembrane</keyword>
<dbReference type="InterPro" id="IPR003352">
    <property type="entry name" value="PTS_EIIC"/>
</dbReference>
<dbReference type="GO" id="GO:0090563">
    <property type="term" value="F:protein-phosphocysteine-sugar phosphotransferase activity"/>
    <property type="evidence" value="ECO:0007669"/>
    <property type="project" value="TreeGrafter"/>
</dbReference>
<keyword evidence="7 9" id="KW-1133">Transmembrane helix</keyword>
<comment type="subcellular location">
    <subcellularLocation>
        <location evidence="1">Cell membrane</location>
        <topology evidence="1">Multi-pass membrane protein</topology>
    </subcellularLocation>
</comment>
<dbReference type="GO" id="GO:0009401">
    <property type="term" value="P:phosphoenolpyruvate-dependent sugar phosphotransferase system"/>
    <property type="evidence" value="ECO:0007669"/>
    <property type="project" value="UniProtKB-KW"/>
</dbReference>
<dbReference type="PANTHER" id="PTHR30009">
    <property type="entry name" value="CYTOCHROME C-TYPE SYNTHESIS PROTEIN AND PTS TRANSMEMBRANE COMPONENT"/>
    <property type="match status" value="1"/>
</dbReference>
<keyword evidence="12" id="KW-1185">Reference proteome</keyword>
<dbReference type="STRING" id="1236970.JCM9140_4604"/>
<evidence type="ECO:0000256" key="4">
    <source>
        <dbReference type="ARBA" id="ARBA00022597"/>
    </source>
</evidence>
<keyword evidence="5" id="KW-0598">Phosphotransferase system</keyword>
<reference evidence="11" key="1">
    <citation type="journal article" date="2014" name="Genome Announc.">
        <title>Draft Genome Sequences of Three Alkaliphilic Bacillus Strains, Bacillus wakoensis JCM 9140T, Bacillus akibai JCM 9157T, and Bacillus hemicellulosilyticus JCM 9152T.</title>
        <authorList>
            <person name="Yuki M."/>
            <person name="Oshima K."/>
            <person name="Suda W."/>
            <person name="Oshida Y."/>
            <person name="Kitamura K."/>
            <person name="Iida T."/>
            <person name="Hattori M."/>
            <person name="Ohkuma M."/>
        </authorList>
    </citation>
    <scope>NUCLEOTIDE SEQUENCE [LARGE SCALE GENOMIC DNA]</scope>
    <source>
        <strain evidence="11">JCM 9140</strain>
    </source>
</reference>
<dbReference type="Pfam" id="PF02378">
    <property type="entry name" value="PTS_EIIC"/>
    <property type="match status" value="1"/>
</dbReference>
<evidence type="ECO:0000313" key="11">
    <source>
        <dbReference type="EMBL" id="GAE28383.1"/>
    </source>
</evidence>
<evidence type="ECO:0000259" key="10">
    <source>
        <dbReference type="PROSITE" id="PS51103"/>
    </source>
</evidence>
<evidence type="ECO:0000256" key="6">
    <source>
        <dbReference type="ARBA" id="ARBA00022692"/>
    </source>
</evidence>
<evidence type="ECO:0000256" key="8">
    <source>
        <dbReference type="ARBA" id="ARBA00023136"/>
    </source>
</evidence>
<dbReference type="InterPro" id="IPR050429">
    <property type="entry name" value="PTS_Glucose_EIICBA"/>
</dbReference>
<feature type="transmembrane region" description="Helical" evidence="9">
    <location>
        <begin position="52"/>
        <end position="77"/>
    </location>
</feature>
<name>W4Q9P4_9BACI</name>
<evidence type="ECO:0000256" key="5">
    <source>
        <dbReference type="ARBA" id="ARBA00022683"/>
    </source>
</evidence>
<dbReference type="EMBL" id="BAUT01000101">
    <property type="protein sequence ID" value="GAE28383.1"/>
    <property type="molecule type" value="Genomic_DNA"/>
</dbReference>
<evidence type="ECO:0000256" key="1">
    <source>
        <dbReference type="ARBA" id="ARBA00004651"/>
    </source>
</evidence>
<dbReference type="PROSITE" id="PS51103">
    <property type="entry name" value="PTS_EIIC_TYPE_1"/>
    <property type="match status" value="1"/>
</dbReference>
<organism evidence="11 12">
    <name type="scientific">Halalkalibacter wakoensis JCM 9140</name>
    <dbReference type="NCBI Taxonomy" id="1236970"/>
    <lineage>
        <taxon>Bacteria</taxon>
        <taxon>Bacillati</taxon>
        <taxon>Bacillota</taxon>
        <taxon>Bacilli</taxon>
        <taxon>Bacillales</taxon>
        <taxon>Bacillaceae</taxon>
        <taxon>Halalkalibacter</taxon>
    </lineage>
</organism>
<evidence type="ECO:0000256" key="9">
    <source>
        <dbReference type="SAM" id="Phobius"/>
    </source>
</evidence>
<gene>
    <name evidence="11" type="ORF">JCM9140_4604</name>
</gene>
<feature type="transmembrane region" description="Helical" evidence="9">
    <location>
        <begin position="12"/>
        <end position="32"/>
    </location>
</feature>
<keyword evidence="8 9" id="KW-0472">Membrane</keyword>
<dbReference type="AlphaFoldDB" id="W4Q9P4"/>
<evidence type="ECO:0000256" key="2">
    <source>
        <dbReference type="ARBA" id="ARBA00022448"/>
    </source>
</evidence>
<keyword evidence="3" id="KW-1003">Cell membrane</keyword>
<evidence type="ECO:0000313" key="12">
    <source>
        <dbReference type="Proteomes" id="UP000018890"/>
    </source>
</evidence>
<dbReference type="Proteomes" id="UP000018890">
    <property type="component" value="Unassembled WGS sequence"/>
</dbReference>
<sequence>MFKNSFGVLQRVGKALMLPVALLPAAGILLAFGNALQNPDMVARIPALEADWIVLLASIMESAGDIVFANLALLFAVGVAIGLSNGDGVAGLAALIGYLIINVTMSVMGGIEADMVNSAEGTAFVLGIPTSNRGVRGDYCRSTRRLYVQEIL</sequence>
<protein>
    <submittedName>
        <fullName evidence="11">PTS system</fullName>
    </submittedName>
</protein>
<comment type="caution">
    <text evidence="11">The sequence shown here is derived from an EMBL/GenBank/DDBJ whole genome shotgun (WGS) entry which is preliminary data.</text>
</comment>
<evidence type="ECO:0000256" key="7">
    <source>
        <dbReference type="ARBA" id="ARBA00022989"/>
    </source>
</evidence>
<keyword evidence="4" id="KW-0762">Sugar transport</keyword>
<accession>W4Q9P4</accession>
<dbReference type="PANTHER" id="PTHR30009:SF20">
    <property type="entry name" value="PTS SYSTEM GLUCOSE-SPECIFIC EIICB COMPONENT-RELATED"/>
    <property type="match status" value="1"/>
</dbReference>
<dbReference type="GO" id="GO:0005886">
    <property type="term" value="C:plasma membrane"/>
    <property type="evidence" value="ECO:0007669"/>
    <property type="project" value="UniProtKB-SubCell"/>
</dbReference>
<dbReference type="InterPro" id="IPR013013">
    <property type="entry name" value="PTS_EIIC_1"/>
</dbReference>